<name>A0AAD6E588_9EURO</name>
<gene>
    <name evidence="2" type="ORF">N7450_001768</name>
</gene>
<dbReference type="AlphaFoldDB" id="A0AAD6E588"/>
<dbReference type="InterPro" id="IPR022198">
    <property type="entry name" value="DUF3723"/>
</dbReference>
<feature type="region of interest" description="Disordered" evidence="1">
    <location>
        <begin position="844"/>
        <end position="883"/>
    </location>
</feature>
<proteinExistence type="predicted"/>
<comment type="caution">
    <text evidence="2">The sequence shown here is derived from an EMBL/GenBank/DDBJ whole genome shotgun (WGS) entry which is preliminary data.</text>
</comment>
<feature type="compositionally biased region" description="Basic residues" evidence="1">
    <location>
        <begin position="986"/>
        <end position="1004"/>
    </location>
</feature>
<feature type="compositionally biased region" description="Basic and acidic residues" evidence="1">
    <location>
        <begin position="776"/>
        <end position="788"/>
    </location>
</feature>
<evidence type="ECO:0000313" key="2">
    <source>
        <dbReference type="EMBL" id="KAJ5600701.1"/>
    </source>
</evidence>
<feature type="compositionally biased region" description="Polar residues" evidence="1">
    <location>
        <begin position="732"/>
        <end position="747"/>
    </location>
</feature>
<feature type="region of interest" description="Disordered" evidence="1">
    <location>
        <begin position="776"/>
        <end position="811"/>
    </location>
</feature>
<reference evidence="2 3" key="1">
    <citation type="journal article" date="2023" name="IMA Fungus">
        <title>Comparative genomic study of the Penicillium genus elucidates a diverse pangenome and 15 lateral gene transfer events.</title>
        <authorList>
            <person name="Petersen C."/>
            <person name="Sorensen T."/>
            <person name="Nielsen M.R."/>
            <person name="Sondergaard T.E."/>
            <person name="Sorensen J.L."/>
            <person name="Fitzpatrick D.A."/>
            <person name="Frisvad J.C."/>
            <person name="Nielsen K.L."/>
        </authorList>
    </citation>
    <scope>NUCLEOTIDE SEQUENCE [LARGE SCALE GENOMIC DNA]</scope>
    <source>
        <strain evidence="2 3">IBT 29057</strain>
    </source>
</reference>
<dbReference type="Proteomes" id="UP001216150">
    <property type="component" value="Unassembled WGS sequence"/>
</dbReference>
<sequence>MQHALFTETELRQASERRLKYQGVARVKISDIQFTDPQKDFVDQKNIQRLCKMFRKARCQRFELVNYVPAMVSRQALAEAIQNAGISARSLLLSTGMDIPILSFPRGQLIGLHGRHRLYAGAKVLAPTERWWTVDIYLDDLSEELKISISKEYSSEKQLADGEIYRKIRQYESEGNRILRQKWVMRLPSDSKRKRLEQLGKEKNERLRCGFDKLLAIPGLWLHGMRIGILHRVIALTSTEMNFPSLAYPSRCEILNYLDYIYDTYLSFVGGHQHALRSIDTESVLKLQLKAPGNCEQNTKELMGLILSGQIFSSFGESERKQIWKRIKEFDGVIPSLETFWDDFLFFEQCAQYMRWLFGIAKDSIWDTMMAIFRPDPGENSATIQVSERKFRRQVASDAERLDLGYRQLWLYTIRHYNSMPRPAKRKDRLLVKWNRGNIDERIVFKFAELARRLGFRSKEIENLLQRSPDRLIAHNTLLQARKPDYYQYDPVQFESLVDRISAYFSKAVEYNRPAQRSWPTARRKCGFPQEMAYSQDIPHLFLDQVHTEAAFAPITTYLVRYCFYYVFLGKRSLPCPETGQSDPSIPRRDNSPLFVNDIEPAQSSPETIESISANESTQAHPLYKNSQTHRALEDYRSPYIEDKIDTEEAHSLEPEEYGESPDNNTIASENESLEFLGEDKYNASSTNPLFNRQELKSSRSDMSYESNHLARESDISSIPNESTSAHKDLESASQIPAQDYSPSVYSTRRKSSIRESEARQCFSEDIARAMQERERIDEDWKQERFEQEYGPSNPGEILEENAKPSEDHDLGQQQISLSIVDLDKTRTGIEAKDLQLQQNPRVTRFDLGGSTPMQAGKREVPTKTHSPANDAPASHAQPSETPQRVEFKFWSYHNDEWYVSDRHWVDPTDPSIIERIAKKYMRKNFSIYDKSLNSLSPIICFRAGVADRTHAVFVLSKQIEAKLVAEGRFRTSEDIPKNVKIDRRIRRATKPKPNKQLRLRRSSSSKSESL</sequence>
<dbReference type="Pfam" id="PF12520">
    <property type="entry name" value="DUF3723"/>
    <property type="match status" value="1"/>
</dbReference>
<accession>A0AAD6E588</accession>
<feature type="compositionally biased region" description="Basic and acidic residues" evidence="1">
    <location>
        <begin position="801"/>
        <end position="811"/>
    </location>
</feature>
<feature type="region of interest" description="Disordered" evidence="1">
    <location>
        <begin position="986"/>
        <end position="1011"/>
    </location>
</feature>
<feature type="region of interest" description="Disordered" evidence="1">
    <location>
        <begin position="697"/>
        <end position="758"/>
    </location>
</feature>
<protein>
    <submittedName>
        <fullName evidence="2">Uncharacterized protein</fullName>
    </submittedName>
</protein>
<evidence type="ECO:0000313" key="3">
    <source>
        <dbReference type="Proteomes" id="UP001216150"/>
    </source>
</evidence>
<evidence type="ECO:0000256" key="1">
    <source>
        <dbReference type="SAM" id="MobiDB-lite"/>
    </source>
</evidence>
<keyword evidence="3" id="KW-1185">Reference proteome</keyword>
<organism evidence="2 3">
    <name type="scientific">Penicillium hetheringtonii</name>
    <dbReference type="NCBI Taxonomy" id="911720"/>
    <lineage>
        <taxon>Eukaryota</taxon>
        <taxon>Fungi</taxon>
        <taxon>Dikarya</taxon>
        <taxon>Ascomycota</taxon>
        <taxon>Pezizomycotina</taxon>
        <taxon>Eurotiomycetes</taxon>
        <taxon>Eurotiomycetidae</taxon>
        <taxon>Eurotiales</taxon>
        <taxon>Aspergillaceae</taxon>
        <taxon>Penicillium</taxon>
    </lineage>
</organism>
<dbReference type="EMBL" id="JAQJAC010000001">
    <property type="protein sequence ID" value="KAJ5600701.1"/>
    <property type="molecule type" value="Genomic_DNA"/>
</dbReference>